<reference evidence="1 2" key="1">
    <citation type="journal article" date="2018" name="Sci. Rep.">
        <title>Genomic signatures of local adaptation to the degree of environmental predictability in rotifers.</title>
        <authorList>
            <person name="Franch-Gras L."/>
            <person name="Hahn C."/>
            <person name="Garcia-Roger E.M."/>
            <person name="Carmona M.J."/>
            <person name="Serra M."/>
            <person name="Gomez A."/>
        </authorList>
    </citation>
    <scope>NUCLEOTIDE SEQUENCE [LARGE SCALE GENOMIC DNA]</scope>
    <source>
        <strain evidence="1">HYR1</strain>
    </source>
</reference>
<dbReference type="GO" id="GO:0000287">
    <property type="term" value="F:magnesium ion binding"/>
    <property type="evidence" value="ECO:0007669"/>
    <property type="project" value="TreeGrafter"/>
</dbReference>
<dbReference type="GO" id="GO:0046100">
    <property type="term" value="P:hypoxanthine metabolic process"/>
    <property type="evidence" value="ECO:0007669"/>
    <property type="project" value="TreeGrafter"/>
</dbReference>
<comment type="caution">
    <text evidence="1">The sequence shown here is derived from an EMBL/GenBank/DDBJ whole genome shotgun (WGS) entry which is preliminary data.</text>
</comment>
<feature type="non-terminal residue" evidence="1">
    <location>
        <position position="1"/>
    </location>
</feature>
<dbReference type="Proteomes" id="UP000276133">
    <property type="component" value="Unassembled WGS sequence"/>
</dbReference>
<keyword evidence="1" id="KW-0328">Glycosyltransferase</keyword>
<dbReference type="GO" id="GO:0004422">
    <property type="term" value="F:hypoxanthine phosphoribosyltransferase activity"/>
    <property type="evidence" value="ECO:0007669"/>
    <property type="project" value="TreeGrafter"/>
</dbReference>
<keyword evidence="2" id="KW-1185">Reference proteome</keyword>
<dbReference type="GO" id="GO:0032263">
    <property type="term" value="P:GMP salvage"/>
    <property type="evidence" value="ECO:0007669"/>
    <property type="project" value="TreeGrafter"/>
</dbReference>
<sequence length="59" mass="6737">GYKFFADLTERIQNRNRTNGTKSLPMMLDFIRLKSYHNDKSVGEVQIIGGDDMSQITGK</sequence>
<dbReference type="PANTHER" id="PTHR43340">
    <property type="entry name" value="HYPOXANTHINE-GUANINE PHOSPHORIBOSYLTRANSFERASE"/>
    <property type="match status" value="1"/>
</dbReference>
<dbReference type="GO" id="GO:0005829">
    <property type="term" value="C:cytosol"/>
    <property type="evidence" value="ECO:0007669"/>
    <property type="project" value="TreeGrafter"/>
</dbReference>
<dbReference type="Gene3D" id="3.40.50.2020">
    <property type="match status" value="1"/>
</dbReference>
<dbReference type="STRING" id="10195.A0A3M7PLJ5"/>
<feature type="non-terminal residue" evidence="1">
    <location>
        <position position="59"/>
    </location>
</feature>
<accession>A0A3M7PLJ5</accession>
<dbReference type="PANTHER" id="PTHR43340:SF1">
    <property type="entry name" value="HYPOXANTHINE PHOSPHORIBOSYLTRANSFERASE"/>
    <property type="match status" value="1"/>
</dbReference>
<dbReference type="AlphaFoldDB" id="A0A3M7PLJ5"/>
<proteinExistence type="predicted"/>
<dbReference type="GO" id="GO:0032264">
    <property type="term" value="P:IMP salvage"/>
    <property type="evidence" value="ECO:0007669"/>
    <property type="project" value="TreeGrafter"/>
</dbReference>
<evidence type="ECO:0000313" key="1">
    <source>
        <dbReference type="EMBL" id="RMZ99986.1"/>
    </source>
</evidence>
<keyword evidence="1" id="KW-0808">Transferase</keyword>
<name>A0A3M7PLJ5_BRAPC</name>
<gene>
    <name evidence="1" type="ORF">BpHYR1_046321</name>
</gene>
<dbReference type="InterPro" id="IPR050408">
    <property type="entry name" value="HGPRT"/>
</dbReference>
<evidence type="ECO:0000313" key="2">
    <source>
        <dbReference type="Proteomes" id="UP000276133"/>
    </source>
</evidence>
<dbReference type="GO" id="GO:0006178">
    <property type="term" value="P:guanine salvage"/>
    <property type="evidence" value="ECO:0007669"/>
    <property type="project" value="TreeGrafter"/>
</dbReference>
<protein>
    <submittedName>
        <fullName evidence="1">Hypoxanthine-guanine phosphoribosyltransferase</fullName>
        <ecNumber evidence="1">2.4.2.8</ecNumber>
    </submittedName>
</protein>
<organism evidence="1 2">
    <name type="scientific">Brachionus plicatilis</name>
    <name type="common">Marine rotifer</name>
    <name type="synonym">Brachionus muelleri</name>
    <dbReference type="NCBI Taxonomy" id="10195"/>
    <lineage>
        <taxon>Eukaryota</taxon>
        <taxon>Metazoa</taxon>
        <taxon>Spiralia</taxon>
        <taxon>Gnathifera</taxon>
        <taxon>Rotifera</taxon>
        <taxon>Eurotatoria</taxon>
        <taxon>Monogononta</taxon>
        <taxon>Pseudotrocha</taxon>
        <taxon>Ploima</taxon>
        <taxon>Brachionidae</taxon>
        <taxon>Brachionus</taxon>
    </lineage>
</organism>
<dbReference type="OrthoDB" id="9449045at2759"/>
<dbReference type="EMBL" id="REGN01009972">
    <property type="protein sequence ID" value="RMZ99986.1"/>
    <property type="molecule type" value="Genomic_DNA"/>
</dbReference>
<dbReference type="InterPro" id="IPR029057">
    <property type="entry name" value="PRTase-like"/>
</dbReference>
<dbReference type="EC" id="2.4.2.8" evidence="1"/>